<evidence type="ECO:0000313" key="2">
    <source>
        <dbReference type="EMBL" id="GMT34625.1"/>
    </source>
</evidence>
<accession>A0AAV5WSP6</accession>
<evidence type="ECO:0000256" key="1">
    <source>
        <dbReference type="SAM" id="MobiDB-lite"/>
    </source>
</evidence>
<feature type="region of interest" description="Disordered" evidence="1">
    <location>
        <begin position="120"/>
        <end position="141"/>
    </location>
</feature>
<keyword evidence="3" id="KW-1185">Reference proteome</keyword>
<protein>
    <submittedName>
        <fullName evidence="2">Uncharacterized protein</fullName>
    </submittedName>
</protein>
<gene>
    <name evidence="2" type="ORF">PFISCL1PPCAC_25922</name>
</gene>
<feature type="compositionally biased region" description="Basic and acidic residues" evidence="1">
    <location>
        <begin position="120"/>
        <end position="129"/>
    </location>
</feature>
<proteinExistence type="predicted"/>
<evidence type="ECO:0000313" key="3">
    <source>
        <dbReference type="Proteomes" id="UP001432322"/>
    </source>
</evidence>
<sequence length="429" mass="48514">MHEFTGLSTSFSSGSICRWCHADYHDMHQCLRACTLSLRTKEDYDEVIESEDELMMEHHGIKYSCLLNTLPGFHTTLSSPPGFFHDVLEGVARKEIHRLQQHLSRRGLTREDLNERLARHDYGRTDDANRPSALSPPTGSTIGNKANQSWLLIRYLLVVAEDYGDANSPEWNPFRLFSLLVESLTKTKYTDLEVDRLEESIEEWISSYVTLYGVEEMISGNGRFKSSITPKHHYLLHYPHHIRMVGPLIHLSTFTYESMHLTGKAKSYITKCFINLPLTISNTYALVCAERRSRPYLEVTPSKPDTVSTSSSPLLSSLSMALPPILPSCKSIDYRGTTFRIRDLIVRSMSGSIPLFSTIESIVHLNNSWHFVGYELLTSARSNITQAFLVKMTNTPAITPITSLYSPFPLALTKNVIGDSIVVLKHGID</sequence>
<dbReference type="AlphaFoldDB" id="A0AAV5WSP6"/>
<reference evidence="2" key="1">
    <citation type="submission" date="2023-10" db="EMBL/GenBank/DDBJ databases">
        <title>Genome assembly of Pristionchus species.</title>
        <authorList>
            <person name="Yoshida K."/>
            <person name="Sommer R.J."/>
        </authorList>
    </citation>
    <scope>NUCLEOTIDE SEQUENCE</scope>
    <source>
        <strain evidence="2">RS5133</strain>
    </source>
</reference>
<dbReference type="PANTHER" id="PTHR31912">
    <property type="entry name" value="IP13529P"/>
    <property type="match status" value="1"/>
</dbReference>
<organism evidence="2 3">
    <name type="scientific">Pristionchus fissidentatus</name>
    <dbReference type="NCBI Taxonomy" id="1538716"/>
    <lineage>
        <taxon>Eukaryota</taxon>
        <taxon>Metazoa</taxon>
        <taxon>Ecdysozoa</taxon>
        <taxon>Nematoda</taxon>
        <taxon>Chromadorea</taxon>
        <taxon>Rhabditida</taxon>
        <taxon>Rhabditina</taxon>
        <taxon>Diplogasteromorpha</taxon>
        <taxon>Diplogasteroidea</taxon>
        <taxon>Neodiplogasteridae</taxon>
        <taxon>Pristionchus</taxon>
    </lineage>
</organism>
<dbReference type="EMBL" id="BTSY01000006">
    <property type="protein sequence ID" value="GMT34625.1"/>
    <property type="molecule type" value="Genomic_DNA"/>
</dbReference>
<comment type="caution">
    <text evidence="2">The sequence shown here is derived from an EMBL/GenBank/DDBJ whole genome shotgun (WGS) entry which is preliminary data.</text>
</comment>
<dbReference type="Proteomes" id="UP001432322">
    <property type="component" value="Unassembled WGS sequence"/>
</dbReference>
<dbReference type="PANTHER" id="PTHR31912:SF34">
    <property type="entry name" value="NOTOCHORD-RELATED PROTEIN"/>
    <property type="match status" value="1"/>
</dbReference>
<name>A0AAV5WSP6_9BILA</name>